<comment type="similarity">
    <text evidence="9">Belongs to the immunoglobulin superfamily. TIM family.</text>
</comment>
<dbReference type="InterPro" id="IPR013783">
    <property type="entry name" value="Ig-like_fold"/>
</dbReference>
<evidence type="ECO:0000256" key="4">
    <source>
        <dbReference type="ARBA" id="ARBA00022989"/>
    </source>
</evidence>
<dbReference type="AlphaFoldDB" id="A0AA47MJZ4"/>
<evidence type="ECO:0000313" key="13">
    <source>
        <dbReference type="Proteomes" id="UP001174136"/>
    </source>
</evidence>
<dbReference type="EMBL" id="JAOPHQ010003745">
    <property type="protein sequence ID" value="KAK0141747.1"/>
    <property type="molecule type" value="Genomic_DNA"/>
</dbReference>
<feature type="chain" id="PRO_5041235521" evidence="10">
    <location>
        <begin position="22"/>
        <end position="166"/>
    </location>
</feature>
<dbReference type="GO" id="GO:0043277">
    <property type="term" value="P:apoptotic cell clearance"/>
    <property type="evidence" value="ECO:0007669"/>
    <property type="project" value="TreeGrafter"/>
</dbReference>
<dbReference type="GO" id="GO:0001786">
    <property type="term" value="F:phosphatidylserine binding"/>
    <property type="evidence" value="ECO:0007669"/>
    <property type="project" value="TreeGrafter"/>
</dbReference>
<sequence>MTGMSGSGYLLLLCLLTVAECDLIVSGTVGNNVTLPCKYDVTHNSIVPICWGRGDLPNSKCNNQLISTDYAKVSKDSLESSRYRLLGDLEKGDVSLTILNVSELDSGLYGCRVEIYGWFNDHKNHIELKVQKATEPITFRTLDNVTSTEQTPSNYTQGTYPKNIYI</sequence>
<comment type="subcellular location">
    <subcellularLocation>
        <location evidence="1">Membrane</location>
        <topology evidence="1">Single-pass type I membrane protein</topology>
    </subcellularLocation>
</comment>
<feature type="signal peptide" evidence="10">
    <location>
        <begin position="1"/>
        <end position="21"/>
    </location>
</feature>
<proteinExistence type="inferred from homology"/>
<keyword evidence="2" id="KW-0812">Transmembrane</keyword>
<organism evidence="12 13">
    <name type="scientific">Merluccius polli</name>
    <name type="common">Benguela hake</name>
    <name type="synonym">Merluccius cadenati</name>
    <dbReference type="NCBI Taxonomy" id="89951"/>
    <lineage>
        <taxon>Eukaryota</taxon>
        <taxon>Metazoa</taxon>
        <taxon>Chordata</taxon>
        <taxon>Craniata</taxon>
        <taxon>Vertebrata</taxon>
        <taxon>Euteleostomi</taxon>
        <taxon>Actinopterygii</taxon>
        <taxon>Neopterygii</taxon>
        <taxon>Teleostei</taxon>
        <taxon>Neoteleostei</taxon>
        <taxon>Acanthomorphata</taxon>
        <taxon>Zeiogadaria</taxon>
        <taxon>Gadariae</taxon>
        <taxon>Gadiformes</taxon>
        <taxon>Gadoidei</taxon>
        <taxon>Merlucciidae</taxon>
        <taxon>Merluccius</taxon>
    </lineage>
</organism>
<evidence type="ECO:0000259" key="11">
    <source>
        <dbReference type="PROSITE" id="PS50835"/>
    </source>
</evidence>
<protein>
    <submittedName>
        <fullName evidence="12">Hepatitis A virus cellular receptor 1</fullName>
    </submittedName>
</protein>
<dbReference type="InterPro" id="IPR013106">
    <property type="entry name" value="Ig_V-set"/>
</dbReference>
<dbReference type="Proteomes" id="UP001174136">
    <property type="component" value="Unassembled WGS sequence"/>
</dbReference>
<keyword evidence="5" id="KW-0472">Membrane</keyword>
<name>A0AA47MJZ4_MERPO</name>
<evidence type="ECO:0000256" key="9">
    <source>
        <dbReference type="ARBA" id="ARBA00038203"/>
    </source>
</evidence>
<dbReference type="PANTHER" id="PTHR46608">
    <property type="entry name" value="T-CELL IMMUNOGLOBULIN AND MUCIN DOMAIN-CONTAINING PROTEIN 4"/>
    <property type="match status" value="1"/>
</dbReference>
<dbReference type="InterPro" id="IPR003599">
    <property type="entry name" value="Ig_sub"/>
</dbReference>
<evidence type="ECO:0000256" key="10">
    <source>
        <dbReference type="SAM" id="SignalP"/>
    </source>
</evidence>
<keyword evidence="6" id="KW-1015">Disulfide bond</keyword>
<dbReference type="InterPro" id="IPR007110">
    <property type="entry name" value="Ig-like_dom"/>
</dbReference>
<reference evidence="12" key="1">
    <citation type="journal article" date="2023" name="Front. Mar. Sci.">
        <title>A new Merluccius polli reference genome to investigate the effects of global change in West African waters.</title>
        <authorList>
            <person name="Mateo J.L."/>
            <person name="Blanco-Fernandez C."/>
            <person name="Garcia-Vazquez E."/>
            <person name="Machado-Schiaffino G."/>
        </authorList>
    </citation>
    <scope>NUCLEOTIDE SEQUENCE</scope>
    <source>
        <strain evidence="12">C29</strain>
        <tissue evidence="12">Fin</tissue>
    </source>
</reference>
<keyword evidence="13" id="KW-1185">Reference proteome</keyword>
<evidence type="ECO:0000256" key="3">
    <source>
        <dbReference type="ARBA" id="ARBA00022729"/>
    </source>
</evidence>
<feature type="domain" description="Ig-like" evidence="11">
    <location>
        <begin position="30"/>
        <end position="114"/>
    </location>
</feature>
<dbReference type="SUPFAM" id="SSF48726">
    <property type="entry name" value="Immunoglobulin"/>
    <property type="match status" value="1"/>
</dbReference>
<evidence type="ECO:0000256" key="2">
    <source>
        <dbReference type="ARBA" id="ARBA00022692"/>
    </source>
</evidence>
<keyword evidence="8" id="KW-0393">Immunoglobulin domain</keyword>
<evidence type="ECO:0000256" key="6">
    <source>
        <dbReference type="ARBA" id="ARBA00023157"/>
    </source>
</evidence>
<dbReference type="SMART" id="SM00409">
    <property type="entry name" value="IG"/>
    <property type="match status" value="1"/>
</dbReference>
<comment type="caution">
    <text evidence="12">The sequence shown here is derived from an EMBL/GenBank/DDBJ whole genome shotgun (WGS) entry which is preliminary data.</text>
</comment>
<evidence type="ECO:0000313" key="12">
    <source>
        <dbReference type="EMBL" id="KAK0141747.1"/>
    </source>
</evidence>
<dbReference type="Pfam" id="PF07686">
    <property type="entry name" value="V-set"/>
    <property type="match status" value="1"/>
</dbReference>
<dbReference type="PROSITE" id="PS50835">
    <property type="entry name" value="IG_LIKE"/>
    <property type="match status" value="1"/>
</dbReference>
<dbReference type="GO" id="GO:0060097">
    <property type="term" value="P:cytoskeletal rearrangement involved in phagocytosis, engulfment"/>
    <property type="evidence" value="ECO:0007669"/>
    <property type="project" value="TreeGrafter"/>
</dbReference>
<gene>
    <name evidence="12" type="primary">Havcr1_0</name>
    <name evidence="12" type="ORF">N1851_020584</name>
</gene>
<keyword evidence="4" id="KW-1133">Transmembrane helix</keyword>
<dbReference type="GO" id="GO:0016020">
    <property type="term" value="C:membrane"/>
    <property type="evidence" value="ECO:0007669"/>
    <property type="project" value="UniProtKB-SubCell"/>
</dbReference>
<keyword evidence="3 10" id="KW-0732">Signal</keyword>
<dbReference type="InterPro" id="IPR036179">
    <property type="entry name" value="Ig-like_dom_sf"/>
</dbReference>
<evidence type="ECO:0000256" key="8">
    <source>
        <dbReference type="ARBA" id="ARBA00023319"/>
    </source>
</evidence>
<dbReference type="PANTHER" id="PTHR46608:SF3">
    <property type="entry name" value="T-CELL IMMUNOGLOBULIN AND MUCIN DOMAIN-CONTAINING PROTEIN 4"/>
    <property type="match status" value="1"/>
</dbReference>
<dbReference type="Gene3D" id="2.60.40.10">
    <property type="entry name" value="Immunoglobulins"/>
    <property type="match status" value="1"/>
</dbReference>
<accession>A0AA47MJZ4</accession>
<evidence type="ECO:0000256" key="1">
    <source>
        <dbReference type="ARBA" id="ARBA00004479"/>
    </source>
</evidence>
<keyword evidence="12" id="KW-0675">Receptor</keyword>
<evidence type="ECO:0000256" key="7">
    <source>
        <dbReference type="ARBA" id="ARBA00023180"/>
    </source>
</evidence>
<evidence type="ECO:0000256" key="5">
    <source>
        <dbReference type="ARBA" id="ARBA00023136"/>
    </source>
</evidence>
<keyword evidence="7" id="KW-0325">Glycoprotein</keyword>
<dbReference type="FunFam" id="2.60.40.10:FF:000774">
    <property type="entry name" value="Hepatitis A virus cellular receptor 1"/>
    <property type="match status" value="1"/>
</dbReference>